<dbReference type="Proteomes" id="UP000253782">
    <property type="component" value="Unassembled WGS sequence"/>
</dbReference>
<gene>
    <name evidence="2" type="ORF">DVJ77_13695</name>
</gene>
<dbReference type="AlphaFoldDB" id="A0A369UL86"/>
<name>A0A369UL86_9GAMM</name>
<protein>
    <submittedName>
        <fullName evidence="2">Uncharacterized protein</fullName>
    </submittedName>
</protein>
<keyword evidence="3" id="KW-1185">Reference proteome</keyword>
<evidence type="ECO:0000313" key="2">
    <source>
        <dbReference type="EMBL" id="RDD81336.1"/>
    </source>
</evidence>
<feature type="region of interest" description="Disordered" evidence="1">
    <location>
        <begin position="1"/>
        <end position="20"/>
    </location>
</feature>
<proteinExistence type="predicted"/>
<sequence>MSSTEPGVSGKSNLGSHASTNPQNYNQYMNIALQISGTSAGPTINVYLKSKTSGSPVAWSLGNEDDESSGLTLLVNSGGTLPLSQVSITPSNAIFTTASSGGGGNTWNFESQCFLAGEKSLQQFELYTDADNSTAVSVSFNSGKWHVLNNSPSYFPWSPVS</sequence>
<reference evidence="2 3" key="1">
    <citation type="submission" date="2018-07" db="EMBL/GenBank/DDBJ databases">
        <title>Dyella tabacisoli L4-6T, whole genome shotgun sequence.</title>
        <authorList>
            <person name="Zhou X.-K."/>
            <person name="Li W.-J."/>
            <person name="Duan Y.-Q."/>
        </authorList>
    </citation>
    <scope>NUCLEOTIDE SEQUENCE [LARGE SCALE GENOMIC DNA]</scope>
    <source>
        <strain evidence="2 3">L4-6</strain>
    </source>
</reference>
<accession>A0A369UL86</accession>
<comment type="caution">
    <text evidence="2">The sequence shown here is derived from an EMBL/GenBank/DDBJ whole genome shotgun (WGS) entry which is preliminary data.</text>
</comment>
<organism evidence="2 3">
    <name type="scientific">Dyella tabacisoli</name>
    <dbReference type="NCBI Taxonomy" id="2282381"/>
    <lineage>
        <taxon>Bacteria</taxon>
        <taxon>Pseudomonadati</taxon>
        <taxon>Pseudomonadota</taxon>
        <taxon>Gammaproteobacteria</taxon>
        <taxon>Lysobacterales</taxon>
        <taxon>Rhodanobacteraceae</taxon>
        <taxon>Dyella</taxon>
    </lineage>
</organism>
<evidence type="ECO:0000256" key="1">
    <source>
        <dbReference type="SAM" id="MobiDB-lite"/>
    </source>
</evidence>
<dbReference type="EMBL" id="QQAH01000011">
    <property type="protein sequence ID" value="RDD81336.1"/>
    <property type="molecule type" value="Genomic_DNA"/>
</dbReference>
<evidence type="ECO:0000313" key="3">
    <source>
        <dbReference type="Proteomes" id="UP000253782"/>
    </source>
</evidence>
<dbReference type="RefSeq" id="WP_114846050.1">
    <property type="nucleotide sequence ID" value="NZ_JBHSPE010000020.1"/>
</dbReference>